<keyword evidence="7" id="KW-0915">Sodium</keyword>
<evidence type="ECO:0000256" key="2">
    <source>
        <dbReference type="ARBA" id="ARBA00006434"/>
    </source>
</evidence>
<accession>A0ABR0A3S1</accession>
<dbReference type="InterPro" id="IPR051163">
    <property type="entry name" value="Sodium:Solute_Symporter_SSF"/>
</dbReference>
<evidence type="ECO:0008006" key="16">
    <source>
        <dbReference type="Google" id="ProtNLM"/>
    </source>
</evidence>
<evidence type="ECO:0000256" key="9">
    <source>
        <dbReference type="ARBA" id="ARBA00023136"/>
    </source>
</evidence>
<gene>
    <name evidence="14" type="ORF">OUZ56_001797</name>
</gene>
<feature type="region of interest" description="Disordered" evidence="12">
    <location>
        <begin position="1"/>
        <end position="20"/>
    </location>
</feature>
<feature type="transmembrane region" description="Helical" evidence="13">
    <location>
        <begin position="308"/>
        <end position="331"/>
    </location>
</feature>
<feature type="transmembrane region" description="Helical" evidence="13">
    <location>
        <begin position="219"/>
        <end position="236"/>
    </location>
</feature>
<feature type="transmembrane region" description="Helical" evidence="13">
    <location>
        <begin position="540"/>
        <end position="560"/>
    </location>
</feature>
<feature type="transmembrane region" description="Helical" evidence="13">
    <location>
        <begin position="452"/>
        <end position="480"/>
    </location>
</feature>
<evidence type="ECO:0000256" key="5">
    <source>
        <dbReference type="ARBA" id="ARBA00022692"/>
    </source>
</evidence>
<keyword evidence="4" id="KW-1003">Cell membrane</keyword>
<feature type="transmembrane region" description="Helical" evidence="13">
    <location>
        <begin position="368"/>
        <end position="393"/>
    </location>
</feature>
<keyword evidence="6 13" id="KW-1133">Transmembrane helix</keyword>
<feature type="transmembrane region" description="Helical" evidence="13">
    <location>
        <begin position="414"/>
        <end position="432"/>
    </location>
</feature>
<keyword evidence="8" id="KW-0406">Ion transport</keyword>
<comment type="subcellular location">
    <subcellularLocation>
        <location evidence="1">Cell membrane</location>
        <topology evidence="1">Multi-pass membrane protein</topology>
    </subcellularLocation>
</comment>
<feature type="transmembrane region" description="Helical" evidence="13">
    <location>
        <begin position="82"/>
        <end position="100"/>
    </location>
</feature>
<feature type="transmembrane region" description="Helical" evidence="13">
    <location>
        <begin position="112"/>
        <end position="134"/>
    </location>
</feature>
<evidence type="ECO:0000256" key="11">
    <source>
        <dbReference type="RuleBase" id="RU362091"/>
    </source>
</evidence>
<dbReference type="Pfam" id="PF00474">
    <property type="entry name" value="SSF"/>
    <property type="match status" value="1"/>
</dbReference>
<evidence type="ECO:0000313" key="15">
    <source>
        <dbReference type="Proteomes" id="UP001234178"/>
    </source>
</evidence>
<dbReference type="InterPro" id="IPR038377">
    <property type="entry name" value="Na/Glc_symporter_sf"/>
</dbReference>
<evidence type="ECO:0000256" key="1">
    <source>
        <dbReference type="ARBA" id="ARBA00004651"/>
    </source>
</evidence>
<protein>
    <recommendedName>
        <fullName evidence="16">Sodium/solute symporter</fullName>
    </recommendedName>
</protein>
<evidence type="ECO:0000256" key="13">
    <source>
        <dbReference type="SAM" id="Phobius"/>
    </source>
</evidence>
<feature type="transmembrane region" description="Helical" evidence="13">
    <location>
        <begin position="501"/>
        <end position="520"/>
    </location>
</feature>
<feature type="transmembrane region" description="Helical" evidence="13">
    <location>
        <begin position="269"/>
        <end position="287"/>
    </location>
</feature>
<keyword evidence="15" id="KW-1185">Reference proteome</keyword>
<dbReference type="NCBIfam" id="TIGR00813">
    <property type="entry name" value="sss"/>
    <property type="match status" value="1"/>
</dbReference>
<evidence type="ECO:0000256" key="3">
    <source>
        <dbReference type="ARBA" id="ARBA00022448"/>
    </source>
</evidence>
<dbReference type="PANTHER" id="PTHR42985">
    <property type="entry name" value="SODIUM-COUPLED MONOCARBOXYLATE TRANSPORTER"/>
    <property type="match status" value="1"/>
</dbReference>
<keyword evidence="10" id="KW-0739">Sodium transport</keyword>
<dbReference type="InterPro" id="IPR001734">
    <property type="entry name" value="Na/solute_symporter"/>
</dbReference>
<evidence type="ECO:0000256" key="4">
    <source>
        <dbReference type="ARBA" id="ARBA00022475"/>
    </source>
</evidence>
<comment type="similarity">
    <text evidence="2 11">Belongs to the sodium:solute symporter (SSF) (TC 2.A.21) family.</text>
</comment>
<keyword evidence="3" id="KW-0813">Transport</keyword>
<reference evidence="14 15" key="1">
    <citation type="journal article" date="2023" name="Nucleic Acids Res.">
        <title>The hologenome of Daphnia magna reveals possible DNA methylation and microbiome-mediated evolution of the host genome.</title>
        <authorList>
            <person name="Chaturvedi A."/>
            <person name="Li X."/>
            <person name="Dhandapani V."/>
            <person name="Marshall H."/>
            <person name="Kissane S."/>
            <person name="Cuenca-Cambronero M."/>
            <person name="Asole G."/>
            <person name="Calvet F."/>
            <person name="Ruiz-Romero M."/>
            <person name="Marangio P."/>
            <person name="Guigo R."/>
            <person name="Rago D."/>
            <person name="Mirbahai L."/>
            <person name="Eastwood N."/>
            <person name="Colbourne J.K."/>
            <person name="Zhou J."/>
            <person name="Mallon E."/>
            <person name="Orsini L."/>
        </authorList>
    </citation>
    <scope>NUCLEOTIDE SEQUENCE [LARGE SCALE GENOMIC DNA]</scope>
    <source>
        <strain evidence="14">LRV0_1</strain>
    </source>
</reference>
<organism evidence="14 15">
    <name type="scientific">Daphnia magna</name>
    <dbReference type="NCBI Taxonomy" id="35525"/>
    <lineage>
        <taxon>Eukaryota</taxon>
        <taxon>Metazoa</taxon>
        <taxon>Ecdysozoa</taxon>
        <taxon>Arthropoda</taxon>
        <taxon>Crustacea</taxon>
        <taxon>Branchiopoda</taxon>
        <taxon>Diplostraca</taxon>
        <taxon>Cladocera</taxon>
        <taxon>Anomopoda</taxon>
        <taxon>Daphniidae</taxon>
        <taxon>Daphnia</taxon>
    </lineage>
</organism>
<dbReference type="CDD" id="cd11492">
    <property type="entry name" value="SLC5sbd_NIS-SMVT"/>
    <property type="match status" value="1"/>
</dbReference>
<proteinExistence type="inferred from homology"/>
<evidence type="ECO:0000256" key="8">
    <source>
        <dbReference type="ARBA" id="ARBA00023065"/>
    </source>
</evidence>
<dbReference type="Proteomes" id="UP001234178">
    <property type="component" value="Unassembled WGS sequence"/>
</dbReference>
<dbReference type="PANTHER" id="PTHR42985:SF39">
    <property type="entry name" value="GH10366P"/>
    <property type="match status" value="1"/>
</dbReference>
<evidence type="ECO:0000256" key="10">
    <source>
        <dbReference type="ARBA" id="ARBA00023201"/>
    </source>
</evidence>
<keyword evidence="9 13" id="KW-0472">Membrane</keyword>
<feature type="transmembrane region" description="Helical" evidence="13">
    <location>
        <begin position="39"/>
        <end position="61"/>
    </location>
</feature>
<name>A0ABR0A3S1_9CRUS</name>
<comment type="caution">
    <text evidence="14">The sequence shown here is derived from an EMBL/GenBank/DDBJ whole genome shotgun (WGS) entry which is preliminary data.</text>
</comment>
<evidence type="ECO:0000256" key="12">
    <source>
        <dbReference type="SAM" id="MobiDB-lite"/>
    </source>
</evidence>
<evidence type="ECO:0000313" key="14">
    <source>
        <dbReference type="EMBL" id="KAK4019790.1"/>
    </source>
</evidence>
<feature type="transmembrane region" description="Helical" evidence="13">
    <location>
        <begin position="154"/>
        <end position="176"/>
    </location>
</feature>
<sequence>MQKPIQPRDQIVKSAKGHQLQRGNSFNMEDSALSRHQLLFGWVDYLLFASTLLVSLLIGVYHAWRGGNSTSEYLMGGKSMGIFPIAMSLAASSISGTTLLGTPADIYLTGTMYSWMPLAMFLCTPATGYLYLSVFHRLQVVSANQYLELRFNHIVRRIASVLYIIKQLFYMAIVVYAPSLALKQVTGINVYLSVGVMLGVCTFYTALGGIKAVVWTDTLQIFVMYGSFITVLVKGINDAGGLGTVWQRNLDSSRVEFFNVDFDPTTRHTIWSVIIGGFFYWTSFYGVDQSIVQRFLAMPTLHRAQISMWCNLVAAAGIVGFACFGGTVVYAKYFDCDPLTSKVIEKADQIMPLFVMDTVGNLPGLPGLFVAGVFSGALSSLSSGLNSVALIVLEDFIRPFFPSIEDQTATKVTKGVAILFGCINFGMVLLVAQVQTILDATLSFNGAVNGAMIGVFTLGMFVPSANAIGAGFGMLISFAAMMWLGVGSQIAKSRGLRHNQLKTLSTAGCASFNSTITAISQGLMKGSEDEAPFVIWRISYLWYTMIGMLIVLILGTIVSFMTGRQNPRLLDPKLLCKFSDCFPSRKIGDSPQNNKTNNIELD</sequence>
<evidence type="ECO:0000256" key="6">
    <source>
        <dbReference type="ARBA" id="ARBA00022989"/>
    </source>
</evidence>
<evidence type="ECO:0000256" key="7">
    <source>
        <dbReference type="ARBA" id="ARBA00023053"/>
    </source>
</evidence>
<dbReference type="Gene3D" id="1.20.1730.10">
    <property type="entry name" value="Sodium/glucose cotransporter"/>
    <property type="match status" value="1"/>
</dbReference>
<dbReference type="PROSITE" id="PS50283">
    <property type="entry name" value="NA_SOLUT_SYMP_3"/>
    <property type="match status" value="1"/>
</dbReference>
<keyword evidence="5 13" id="KW-0812">Transmembrane</keyword>
<feature type="transmembrane region" description="Helical" evidence="13">
    <location>
        <begin position="188"/>
        <end position="207"/>
    </location>
</feature>
<dbReference type="EMBL" id="JAOYFB010000036">
    <property type="protein sequence ID" value="KAK4019790.1"/>
    <property type="molecule type" value="Genomic_DNA"/>
</dbReference>